<evidence type="ECO:0000313" key="2">
    <source>
        <dbReference type="Proteomes" id="UP000579250"/>
    </source>
</evidence>
<dbReference type="RefSeq" id="WP_067634854.1">
    <property type="nucleotide sequence ID" value="NZ_JAAXPI010000055.1"/>
</dbReference>
<protein>
    <submittedName>
        <fullName evidence="1">Uncharacterized protein</fullName>
    </submittedName>
</protein>
<reference evidence="1 2" key="1">
    <citation type="submission" date="2020-04" db="EMBL/GenBank/DDBJ databases">
        <title>MicrobeNet Type strains.</title>
        <authorList>
            <person name="Nicholson A.C."/>
        </authorList>
    </citation>
    <scope>NUCLEOTIDE SEQUENCE [LARGE SCALE GENOMIC DNA]</scope>
    <source>
        <strain evidence="1 2">ATCC BAA-277</strain>
    </source>
</reference>
<evidence type="ECO:0000313" key="1">
    <source>
        <dbReference type="EMBL" id="NKZ07471.1"/>
    </source>
</evidence>
<sequence>MARQIITGAAPSVPALEHRIAVLERQVAELTETTRALVAAVERASLNISDDAPGLVAVPASAR</sequence>
<comment type="caution">
    <text evidence="1">The sequence shown here is derived from an EMBL/GenBank/DDBJ whole genome shotgun (WGS) entry which is preliminary data.</text>
</comment>
<accession>A0A846Z5F1</accession>
<proteinExistence type="predicted"/>
<name>A0A846Z5F1_9ACTN</name>
<organism evidence="1 2">
    <name type="scientific">Actinomadura latina</name>
    <dbReference type="NCBI Taxonomy" id="163603"/>
    <lineage>
        <taxon>Bacteria</taxon>
        <taxon>Bacillati</taxon>
        <taxon>Actinomycetota</taxon>
        <taxon>Actinomycetes</taxon>
        <taxon>Streptosporangiales</taxon>
        <taxon>Thermomonosporaceae</taxon>
        <taxon>Actinomadura</taxon>
    </lineage>
</organism>
<keyword evidence="2" id="KW-1185">Reference proteome</keyword>
<dbReference type="Proteomes" id="UP000579250">
    <property type="component" value="Unassembled WGS sequence"/>
</dbReference>
<dbReference type="AlphaFoldDB" id="A0A846Z5F1"/>
<gene>
    <name evidence="1" type="ORF">HGB48_27620</name>
</gene>
<dbReference type="EMBL" id="JAAXPI010000055">
    <property type="protein sequence ID" value="NKZ07471.1"/>
    <property type="molecule type" value="Genomic_DNA"/>
</dbReference>